<dbReference type="Proteomes" id="UP001225605">
    <property type="component" value="Unassembled WGS sequence"/>
</dbReference>
<evidence type="ECO:0000313" key="8">
    <source>
        <dbReference type="Proteomes" id="UP001225605"/>
    </source>
</evidence>
<dbReference type="InterPro" id="IPR002539">
    <property type="entry name" value="MaoC-like_dom"/>
</dbReference>
<dbReference type="InterPro" id="IPR002347">
    <property type="entry name" value="SDR_fam"/>
</dbReference>
<dbReference type="Gene3D" id="3.10.129.10">
    <property type="entry name" value="Hotdog Thioesterase"/>
    <property type="match status" value="1"/>
</dbReference>
<reference evidence="7 8" key="1">
    <citation type="submission" date="2017-06" db="EMBL/GenBank/DDBJ databases">
        <title>Cultured bacterium strain Saccharothrix yanglingensis Hhs.015.</title>
        <authorList>
            <person name="Xia Y."/>
        </authorList>
    </citation>
    <scope>NUCLEOTIDE SEQUENCE [LARGE SCALE GENOMIC DNA]</scope>
    <source>
        <strain evidence="7 8">Hhs.015</strain>
    </source>
</reference>
<accession>A0ABU0WUG4</accession>
<keyword evidence="4" id="KW-0560">Oxidoreductase</keyword>
<protein>
    <recommendedName>
        <fullName evidence="6">MaoC-like domain-containing protein</fullName>
    </recommendedName>
</protein>
<dbReference type="RefSeq" id="WP_306744610.1">
    <property type="nucleotide sequence ID" value="NZ_NSDM01000002.1"/>
</dbReference>
<dbReference type="Pfam" id="PF00106">
    <property type="entry name" value="adh_short"/>
    <property type="match status" value="1"/>
</dbReference>
<evidence type="ECO:0000313" key="7">
    <source>
        <dbReference type="EMBL" id="MDQ2583500.1"/>
    </source>
</evidence>
<dbReference type="SUPFAM" id="SSF54637">
    <property type="entry name" value="Thioesterase/thiol ester dehydrase-isomerase"/>
    <property type="match status" value="1"/>
</dbReference>
<dbReference type="PANTHER" id="PTHR43008:SF4">
    <property type="entry name" value="CHAIN DEHYDROGENASE, PUTATIVE (AFU_ORTHOLOGUE AFUA_4G08710)-RELATED"/>
    <property type="match status" value="1"/>
</dbReference>
<keyword evidence="8" id="KW-1185">Reference proteome</keyword>
<gene>
    <name evidence="7" type="ORF">CKY47_05795</name>
</gene>
<dbReference type="CDD" id="cd05233">
    <property type="entry name" value="SDR_c"/>
    <property type="match status" value="1"/>
</dbReference>
<dbReference type="InterPro" id="IPR029069">
    <property type="entry name" value="HotDog_dom_sf"/>
</dbReference>
<comment type="caution">
    <text evidence="7">The sequence shown here is derived from an EMBL/GenBank/DDBJ whole genome shotgun (WGS) entry which is preliminary data.</text>
</comment>
<evidence type="ECO:0000259" key="6">
    <source>
        <dbReference type="Pfam" id="PF01575"/>
    </source>
</evidence>
<evidence type="ECO:0000256" key="2">
    <source>
        <dbReference type="ARBA" id="ARBA00005254"/>
    </source>
</evidence>
<evidence type="ECO:0000256" key="3">
    <source>
        <dbReference type="ARBA" id="ARBA00006484"/>
    </source>
</evidence>
<sequence>MTGTVRFTDADVAAFADASHDRNPLHVDPVFARSTPFGRTVVHGALAGITALHRLDPDVRGTRLLFQEPVFTGEPYAVVHDGRRVFLRGRGRVVLKAVPRTGTLSRPPAATSTTPLHDPTTRTRPREHAEITPGMEFTGGYEPRWDGLAALTGGSTTPAHLALAFGSYASGMVLPGRDGVLAEIDLRLHARPSPHRPLDYRLLVEDHDPRSRITTCSAVLTSGGTPVAELRLCSFAGRRVEGPTLDRVARFLPPGSGMTGKTVLVVGCSRGFGAALTLALLSQGAVVHGTYASSRPAADAAGPHADRLRLHHADATDPTAMAKVLGSITDDLTGVVLNATPPLRPITLSPEAAAEARHHADQAIAAAMVPLSCALPKLDRTDHWALFVSTEAVTAPPAHWPHYITAKAAIEGLASWLAHNHPEVGTAVLRLPPMRTELTNTPTGHLNARAPEELAAAVVGRLLRQDWPSTPWSFPAEATIR</sequence>
<dbReference type="Gene3D" id="3.40.50.720">
    <property type="entry name" value="NAD(P)-binding Rossmann-like Domain"/>
    <property type="match status" value="1"/>
</dbReference>
<evidence type="ECO:0000256" key="5">
    <source>
        <dbReference type="SAM" id="MobiDB-lite"/>
    </source>
</evidence>
<comment type="pathway">
    <text evidence="1">Lipid metabolism; fatty acid beta-oxidation.</text>
</comment>
<feature type="domain" description="MaoC-like" evidence="6">
    <location>
        <begin position="6"/>
        <end position="73"/>
    </location>
</feature>
<dbReference type="EMBL" id="NSDM01000002">
    <property type="protein sequence ID" value="MDQ2583500.1"/>
    <property type="molecule type" value="Genomic_DNA"/>
</dbReference>
<dbReference type="SUPFAM" id="SSF51735">
    <property type="entry name" value="NAD(P)-binding Rossmann-fold domains"/>
    <property type="match status" value="1"/>
</dbReference>
<comment type="similarity">
    <text evidence="2">Belongs to the enoyl-CoA hydratase/isomerase family.</text>
</comment>
<organism evidence="7 8">
    <name type="scientific">Saccharothrix yanglingensis</name>
    <dbReference type="NCBI Taxonomy" id="659496"/>
    <lineage>
        <taxon>Bacteria</taxon>
        <taxon>Bacillati</taxon>
        <taxon>Actinomycetota</taxon>
        <taxon>Actinomycetes</taxon>
        <taxon>Pseudonocardiales</taxon>
        <taxon>Pseudonocardiaceae</taxon>
        <taxon>Saccharothrix</taxon>
    </lineage>
</organism>
<dbReference type="InterPro" id="IPR036291">
    <property type="entry name" value="NAD(P)-bd_dom_sf"/>
</dbReference>
<feature type="region of interest" description="Disordered" evidence="5">
    <location>
        <begin position="102"/>
        <end position="140"/>
    </location>
</feature>
<name>A0ABU0WUG4_9PSEU</name>
<proteinExistence type="inferred from homology"/>
<comment type="similarity">
    <text evidence="3">Belongs to the short-chain dehydrogenases/reductases (SDR) family.</text>
</comment>
<dbReference type="PANTHER" id="PTHR43008">
    <property type="entry name" value="BENZIL REDUCTASE"/>
    <property type="match status" value="1"/>
</dbReference>
<evidence type="ECO:0000256" key="4">
    <source>
        <dbReference type="ARBA" id="ARBA00023002"/>
    </source>
</evidence>
<feature type="compositionally biased region" description="Basic and acidic residues" evidence="5">
    <location>
        <begin position="119"/>
        <end position="130"/>
    </location>
</feature>
<dbReference type="Pfam" id="PF01575">
    <property type="entry name" value="MaoC_dehydratas"/>
    <property type="match status" value="1"/>
</dbReference>
<evidence type="ECO:0000256" key="1">
    <source>
        <dbReference type="ARBA" id="ARBA00005005"/>
    </source>
</evidence>